<dbReference type="AlphaFoldDB" id="A0A838XGG0"/>
<evidence type="ECO:0000313" key="3">
    <source>
        <dbReference type="Proteomes" id="UP000550354"/>
    </source>
</evidence>
<feature type="region of interest" description="Disordered" evidence="1">
    <location>
        <begin position="1"/>
        <end position="65"/>
    </location>
</feature>
<name>A0A838XGG0_9ACTN</name>
<proteinExistence type="predicted"/>
<protein>
    <submittedName>
        <fullName evidence="2">Uncharacterized protein</fullName>
    </submittedName>
</protein>
<organism evidence="2 3">
    <name type="scientific">Aeromicrobium phoceense</name>
    <dbReference type="NCBI Taxonomy" id="2754045"/>
    <lineage>
        <taxon>Bacteria</taxon>
        <taxon>Bacillati</taxon>
        <taxon>Actinomycetota</taxon>
        <taxon>Actinomycetes</taxon>
        <taxon>Propionibacteriales</taxon>
        <taxon>Nocardioidaceae</taxon>
        <taxon>Aeromicrobium</taxon>
    </lineage>
</organism>
<reference evidence="2 3" key="1">
    <citation type="submission" date="2020-07" db="EMBL/GenBank/DDBJ databases">
        <title>Draft genome and description of Aeromicrobium phoceense strain Marseille-Q0843 isolated from healthy skin swab.</title>
        <authorList>
            <person name="Boxberger M."/>
            <person name="La Scola B."/>
        </authorList>
    </citation>
    <scope>NUCLEOTIDE SEQUENCE [LARGE SCALE GENOMIC DNA]</scope>
    <source>
        <strain evidence="2 3">Marseille-Q0843</strain>
    </source>
</reference>
<feature type="compositionally biased region" description="Basic and acidic residues" evidence="1">
    <location>
        <begin position="1"/>
        <end position="17"/>
    </location>
</feature>
<evidence type="ECO:0000313" key="2">
    <source>
        <dbReference type="EMBL" id="MBA4609625.1"/>
    </source>
</evidence>
<keyword evidence="3" id="KW-1185">Reference proteome</keyword>
<dbReference type="Proteomes" id="UP000550354">
    <property type="component" value="Unassembled WGS sequence"/>
</dbReference>
<comment type="caution">
    <text evidence="2">The sequence shown here is derived from an EMBL/GenBank/DDBJ whole genome shotgun (WGS) entry which is preliminary data.</text>
</comment>
<dbReference type="RefSeq" id="WP_181756477.1">
    <property type="nucleotide sequence ID" value="NZ_DAMCVE010000001.1"/>
</dbReference>
<evidence type="ECO:0000256" key="1">
    <source>
        <dbReference type="SAM" id="MobiDB-lite"/>
    </source>
</evidence>
<sequence length="65" mass="6936">MTTDPRESHQDSERPDEGQDDGGTVSETAANPTPPDTDTTTSEDVHDMPQSPTRPDVAEQDGAPD</sequence>
<accession>A0A838XGG0</accession>
<dbReference type="EMBL" id="JACEOG010000002">
    <property type="protein sequence ID" value="MBA4609625.1"/>
    <property type="molecule type" value="Genomic_DNA"/>
</dbReference>
<gene>
    <name evidence="2" type="ORF">H1W00_14160</name>
</gene>